<dbReference type="EC" id="6.2.1.44" evidence="4"/>
<evidence type="ECO:0000256" key="4">
    <source>
        <dbReference type="ARBA" id="ARBA00066616"/>
    </source>
</evidence>
<dbReference type="Pfam" id="PF00501">
    <property type="entry name" value="AMP-binding"/>
    <property type="match status" value="1"/>
</dbReference>
<dbReference type="PANTHER" id="PTHR43201:SF5">
    <property type="entry name" value="MEDIUM-CHAIN ACYL-COA LIGASE ACSF2, MITOCHONDRIAL"/>
    <property type="match status" value="1"/>
</dbReference>
<evidence type="ECO:0000259" key="7">
    <source>
        <dbReference type="Pfam" id="PF13193"/>
    </source>
</evidence>
<feature type="domain" description="AMP-dependent synthetase/ligase" evidence="6">
    <location>
        <begin position="9"/>
        <end position="366"/>
    </location>
</feature>
<dbReference type="PANTHER" id="PTHR43201">
    <property type="entry name" value="ACYL-COA SYNTHETASE"/>
    <property type="match status" value="1"/>
</dbReference>
<sequence length="502" mass="54111">MRHYDWISHHALMRPDAPCWTDLHSGRDFTYREAEDRCRRLAAHLQRQCGVKRGDRVAVLTMNSTDQMEIHSACAMIGAIFLPLNWRLAAPEIDFILSDSAPRVLIHDGATAEIVAALTAKTGHVVETTGGGGSSPYETAMALSDGDFRAEAMSHEDTWTIMYTSGTTGRPKGAPNTYGMAFWNAVNLGVPTGVNPTSTGLTLLPLFHTGGLNTYTTPVLHAGGRNLIMRAFEPGLALSLISDPALRITHFLGVPAIYLFMSQHPSFADADFSGVVTAAVGGAPTPVSLLATYKAKGVPIVQGFGMTETSPCVSLQTPEMAFAKPGSAGRPILHGELKVVREDGADAAPDEIGELWVRGANITPGYRNRPEANQTEFTDGWFHTGDAARLDGDGDLWIVDRWKDMYISGGENVYPAEVENALFAIPGVADAAVVGAPDEKWGEVGCAFLVAKPDSGLDAEAVTSAHQGRIARFKIPARVEFIEELPRNATGKILKREFRERS</sequence>
<dbReference type="InterPro" id="IPR042099">
    <property type="entry name" value="ANL_N_sf"/>
</dbReference>
<dbReference type="Gene3D" id="3.30.300.30">
    <property type="match status" value="1"/>
</dbReference>
<keyword evidence="2 8" id="KW-0436">Ligase</keyword>
<evidence type="ECO:0000313" key="8">
    <source>
        <dbReference type="EMBL" id="QIE54827.1"/>
    </source>
</evidence>
<dbReference type="Pfam" id="PF13193">
    <property type="entry name" value="AMP-binding_C"/>
    <property type="match status" value="1"/>
</dbReference>
<reference evidence="8 9" key="1">
    <citation type="submission" date="2020-02" db="EMBL/GenBank/DDBJ databases">
        <title>complete genome sequence of Rhodobacteraceae bacterium.</title>
        <authorList>
            <person name="Park J."/>
            <person name="Kim Y.-S."/>
            <person name="Kim K.-H."/>
        </authorList>
    </citation>
    <scope>NUCLEOTIDE SEQUENCE [LARGE SCALE GENOMIC DNA]</scope>
    <source>
        <strain evidence="8 9">RR4-56</strain>
    </source>
</reference>
<dbReference type="AlphaFoldDB" id="A0A7L5BWA7"/>
<comment type="catalytic activity">
    <reaction evidence="3">
        <text>3-(methylsulfanyl)propanoate + ATP + CoA = 3-(methylsulfanyl)propanoyl-CoA + AMP + diphosphate</text>
        <dbReference type="Rhea" id="RHEA:43052"/>
        <dbReference type="ChEBI" id="CHEBI:30616"/>
        <dbReference type="ChEBI" id="CHEBI:33019"/>
        <dbReference type="ChEBI" id="CHEBI:49016"/>
        <dbReference type="ChEBI" id="CHEBI:57287"/>
        <dbReference type="ChEBI" id="CHEBI:82815"/>
        <dbReference type="ChEBI" id="CHEBI:456215"/>
        <dbReference type="EC" id="6.2.1.44"/>
    </reaction>
    <physiologicalReaction direction="left-to-right" evidence="3">
        <dbReference type="Rhea" id="RHEA:43053"/>
    </physiologicalReaction>
</comment>
<evidence type="ECO:0000256" key="5">
    <source>
        <dbReference type="ARBA" id="ARBA00067668"/>
    </source>
</evidence>
<evidence type="ECO:0000256" key="1">
    <source>
        <dbReference type="ARBA" id="ARBA00006432"/>
    </source>
</evidence>
<dbReference type="GO" id="GO:0006631">
    <property type="term" value="P:fatty acid metabolic process"/>
    <property type="evidence" value="ECO:0007669"/>
    <property type="project" value="TreeGrafter"/>
</dbReference>
<dbReference type="InterPro" id="IPR000873">
    <property type="entry name" value="AMP-dep_synth/lig_dom"/>
</dbReference>
<dbReference type="FunFam" id="3.30.300.30:FF:000008">
    <property type="entry name" value="2,3-dihydroxybenzoate-AMP ligase"/>
    <property type="match status" value="1"/>
</dbReference>
<gene>
    <name evidence="8" type="ORF">G5B40_04825</name>
</gene>
<dbReference type="InterPro" id="IPR025110">
    <property type="entry name" value="AMP-bd_C"/>
</dbReference>
<dbReference type="InterPro" id="IPR020845">
    <property type="entry name" value="AMP-binding_CS"/>
</dbReference>
<organism evidence="8 9">
    <name type="scientific">Pikeienuella piscinae</name>
    <dbReference type="NCBI Taxonomy" id="2748098"/>
    <lineage>
        <taxon>Bacteria</taxon>
        <taxon>Pseudomonadati</taxon>
        <taxon>Pseudomonadota</taxon>
        <taxon>Alphaproteobacteria</taxon>
        <taxon>Rhodobacterales</taxon>
        <taxon>Paracoccaceae</taxon>
        <taxon>Pikeienuella</taxon>
    </lineage>
</organism>
<protein>
    <recommendedName>
        <fullName evidence="5">3-methylmercaptopropionyl-CoA ligase</fullName>
        <ecNumber evidence="4">6.2.1.44</ecNumber>
    </recommendedName>
</protein>
<dbReference type="Gene3D" id="3.40.50.12780">
    <property type="entry name" value="N-terminal domain of ligase-like"/>
    <property type="match status" value="1"/>
</dbReference>
<dbReference type="GO" id="GO:0031956">
    <property type="term" value="F:medium-chain fatty acid-CoA ligase activity"/>
    <property type="evidence" value="ECO:0007669"/>
    <property type="project" value="TreeGrafter"/>
</dbReference>
<name>A0A7L5BWA7_9RHOB</name>
<accession>A0A7L5BWA7</accession>
<keyword evidence="9" id="KW-1185">Reference proteome</keyword>
<evidence type="ECO:0000256" key="2">
    <source>
        <dbReference type="ARBA" id="ARBA00022598"/>
    </source>
</evidence>
<comment type="similarity">
    <text evidence="1">Belongs to the ATP-dependent AMP-binding enzyme family.</text>
</comment>
<dbReference type="EMBL" id="CP049056">
    <property type="protein sequence ID" value="QIE54827.1"/>
    <property type="molecule type" value="Genomic_DNA"/>
</dbReference>
<dbReference type="CDD" id="cd17631">
    <property type="entry name" value="FACL_FadD13-like"/>
    <property type="match status" value="1"/>
</dbReference>
<evidence type="ECO:0000256" key="3">
    <source>
        <dbReference type="ARBA" id="ARBA00051915"/>
    </source>
</evidence>
<dbReference type="KEGG" id="hdh:G5B40_04825"/>
<dbReference type="Proteomes" id="UP000503336">
    <property type="component" value="Chromosome"/>
</dbReference>
<evidence type="ECO:0000313" key="9">
    <source>
        <dbReference type="Proteomes" id="UP000503336"/>
    </source>
</evidence>
<evidence type="ECO:0000259" key="6">
    <source>
        <dbReference type="Pfam" id="PF00501"/>
    </source>
</evidence>
<proteinExistence type="inferred from homology"/>
<dbReference type="SUPFAM" id="SSF56801">
    <property type="entry name" value="Acetyl-CoA synthetase-like"/>
    <property type="match status" value="1"/>
</dbReference>
<dbReference type="InterPro" id="IPR045851">
    <property type="entry name" value="AMP-bd_C_sf"/>
</dbReference>
<dbReference type="RefSeq" id="WP_165095734.1">
    <property type="nucleotide sequence ID" value="NZ_CP049056.1"/>
</dbReference>
<feature type="domain" description="AMP-binding enzyme C-terminal" evidence="7">
    <location>
        <begin position="417"/>
        <end position="492"/>
    </location>
</feature>
<dbReference type="PROSITE" id="PS00455">
    <property type="entry name" value="AMP_BINDING"/>
    <property type="match status" value="1"/>
</dbReference>